<dbReference type="VEuPathDB" id="VectorBase:GPAI039288"/>
<protein>
    <submittedName>
        <fullName evidence="2">Uncharacterized protein</fullName>
    </submittedName>
</protein>
<feature type="compositionally biased region" description="Acidic residues" evidence="1">
    <location>
        <begin position="59"/>
        <end position="80"/>
    </location>
</feature>
<feature type="region of interest" description="Disordered" evidence="1">
    <location>
        <begin position="58"/>
        <end position="99"/>
    </location>
</feature>
<keyword evidence="3" id="KW-1185">Reference proteome</keyword>
<dbReference type="EnsemblMetazoa" id="GPAI039288-RA">
    <property type="protein sequence ID" value="GPAI039288-PA"/>
    <property type="gene ID" value="GPAI039288"/>
</dbReference>
<reference evidence="3" key="1">
    <citation type="submission" date="2014-03" db="EMBL/GenBank/DDBJ databases">
        <authorList>
            <person name="Aksoy S."/>
            <person name="Warren W."/>
            <person name="Wilson R.K."/>
        </authorList>
    </citation>
    <scope>NUCLEOTIDE SEQUENCE [LARGE SCALE GENOMIC DNA]</scope>
    <source>
        <strain evidence="3">IAEA</strain>
    </source>
</reference>
<feature type="region of interest" description="Disordered" evidence="1">
    <location>
        <begin position="1"/>
        <end position="40"/>
    </location>
</feature>
<evidence type="ECO:0000256" key="1">
    <source>
        <dbReference type="SAM" id="MobiDB-lite"/>
    </source>
</evidence>
<feature type="compositionally biased region" description="Polar residues" evidence="1">
    <location>
        <begin position="83"/>
        <end position="99"/>
    </location>
</feature>
<dbReference type="Proteomes" id="UP000092445">
    <property type="component" value="Unassembled WGS sequence"/>
</dbReference>
<reference evidence="2" key="2">
    <citation type="submission" date="2020-05" db="UniProtKB">
        <authorList>
            <consortium name="EnsemblMetazoa"/>
        </authorList>
    </citation>
    <scope>IDENTIFICATION</scope>
    <source>
        <strain evidence="2">IAEA</strain>
    </source>
</reference>
<organism evidence="2 3">
    <name type="scientific">Glossina pallidipes</name>
    <name type="common">Tsetse fly</name>
    <dbReference type="NCBI Taxonomy" id="7398"/>
    <lineage>
        <taxon>Eukaryota</taxon>
        <taxon>Metazoa</taxon>
        <taxon>Ecdysozoa</taxon>
        <taxon>Arthropoda</taxon>
        <taxon>Hexapoda</taxon>
        <taxon>Insecta</taxon>
        <taxon>Pterygota</taxon>
        <taxon>Neoptera</taxon>
        <taxon>Endopterygota</taxon>
        <taxon>Diptera</taxon>
        <taxon>Brachycera</taxon>
        <taxon>Muscomorpha</taxon>
        <taxon>Hippoboscoidea</taxon>
        <taxon>Glossinidae</taxon>
        <taxon>Glossina</taxon>
    </lineage>
</organism>
<proteinExistence type="predicted"/>
<name>A0A1B0AAF8_GLOPL</name>
<feature type="compositionally biased region" description="Basic and acidic residues" evidence="1">
    <location>
        <begin position="1"/>
        <end position="10"/>
    </location>
</feature>
<accession>A0A1B0AAF8</accession>
<dbReference type="AlphaFoldDB" id="A0A1B0AAF8"/>
<sequence>MFSNCLKEDDNNIEESMGNDCEEHQSDENEEDICDNDYGPNDTANNVWNCNNKDGGEAGSDDIIIESDTDDDDIISNEDDSNVRSTPGSVTNTKSSHSNRSDCVNKAWLKCYNSMKDEILKYNNMSMQEQLEVEENAKCLFEKTRSEEDRNIDWCDLNLQQKIPLLWTLLCDENLSEDPIDNFKQFYVMKAPRSTNTSMRELKENSLIVWERMNTKQRLPFKVQAFISKVVKGEANAEDADDLQRILQIIQ</sequence>
<evidence type="ECO:0000313" key="3">
    <source>
        <dbReference type="Proteomes" id="UP000092445"/>
    </source>
</evidence>
<evidence type="ECO:0000313" key="2">
    <source>
        <dbReference type="EnsemblMetazoa" id="GPAI039288-PA"/>
    </source>
</evidence>